<proteinExistence type="predicted"/>
<comment type="caution">
    <text evidence="2">The sequence shown here is derived from an EMBL/GenBank/DDBJ whole genome shotgun (WGS) entry which is preliminary data.</text>
</comment>
<sequence>MSECFAPTGRGPIKTQDFERRFSHNLAPVLREKPQNLYLAYISHLFSKPYIMCILTIYYTQLGIG</sequence>
<evidence type="ECO:0000313" key="3">
    <source>
        <dbReference type="Proteomes" id="UP000189835"/>
    </source>
</evidence>
<evidence type="ECO:0000313" key="2">
    <source>
        <dbReference type="EMBL" id="OPF19056.1"/>
    </source>
</evidence>
<name>A0A1V4BWV6_MICAE</name>
<reference evidence="2 3" key="1">
    <citation type="submission" date="2017-02" db="EMBL/GenBank/DDBJ databases">
        <title>Genome sequence of Microcystis aeruginosa KW.</title>
        <authorList>
            <person name="Oh H.-M."/>
            <person name="Ahn C.-Y."/>
            <person name="Jeong H."/>
            <person name="Srivastava A."/>
            <person name="Lee H.-G."/>
            <person name="Kang S.-R."/>
        </authorList>
    </citation>
    <scope>NUCLEOTIDE SEQUENCE [LARGE SCALE GENOMIC DNA]</scope>
    <source>
        <strain evidence="2 3">KW</strain>
    </source>
</reference>
<gene>
    <name evidence="2" type="ORF">B1L04_06560</name>
</gene>
<dbReference type="Proteomes" id="UP000189835">
    <property type="component" value="Unassembled WGS sequence"/>
</dbReference>
<feature type="transmembrane region" description="Helical" evidence="1">
    <location>
        <begin position="38"/>
        <end position="59"/>
    </location>
</feature>
<keyword evidence="1" id="KW-1133">Transmembrane helix</keyword>
<organism evidence="2 3">
    <name type="scientific">Microcystis aeruginosa KW</name>
    <dbReference type="NCBI Taxonomy" id="1960155"/>
    <lineage>
        <taxon>Bacteria</taxon>
        <taxon>Bacillati</taxon>
        <taxon>Cyanobacteriota</taxon>
        <taxon>Cyanophyceae</taxon>
        <taxon>Oscillatoriophycideae</taxon>
        <taxon>Chroococcales</taxon>
        <taxon>Microcystaceae</taxon>
        <taxon>Microcystis</taxon>
    </lineage>
</organism>
<keyword evidence="1" id="KW-0472">Membrane</keyword>
<protein>
    <submittedName>
        <fullName evidence="2">Uncharacterized protein</fullName>
    </submittedName>
</protein>
<accession>A0A1V4BWV6</accession>
<dbReference type="EMBL" id="MVGR01000003">
    <property type="protein sequence ID" value="OPF19056.1"/>
    <property type="molecule type" value="Genomic_DNA"/>
</dbReference>
<dbReference type="AlphaFoldDB" id="A0A1V4BWV6"/>
<evidence type="ECO:0000256" key="1">
    <source>
        <dbReference type="SAM" id="Phobius"/>
    </source>
</evidence>
<keyword evidence="1" id="KW-0812">Transmembrane</keyword>